<organism evidence="3 4">
    <name type="scientific">Cristinia sonorae</name>
    <dbReference type="NCBI Taxonomy" id="1940300"/>
    <lineage>
        <taxon>Eukaryota</taxon>
        <taxon>Fungi</taxon>
        <taxon>Dikarya</taxon>
        <taxon>Basidiomycota</taxon>
        <taxon>Agaricomycotina</taxon>
        <taxon>Agaricomycetes</taxon>
        <taxon>Agaricomycetidae</taxon>
        <taxon>Agaricales</taxon>
        <taxon>Pleurotineae</taxon>
        <taxon>Stephanosporaceae</taxon>
        <taxon>Cristinia</taxon>
    </lineage>
</organism>
<dbReference type="InterPro" id="IPR050281">
    <property type="entry name" value="Flavin_monoamine_oxidase"/>
</dbReference>
<evidence type="ECO:0000256" key="1">
    <source>
        <dbReference type="SAM" id="MobiDB-lite"/>
    </source>
</evidence>
<dbReference type="GO" id="GO:0009063">
    <property type="term" value="P:amino acid catabolic process"/>
    <property type="evidence" value="ECO:0007669"/>
    <property type="project" value="TreeGrafter"/>
</dbReference>
<feature type="domain" description="Amine oxidase" evidence="2">
    <location>
        <begin position="104"/>
        <end position="555"/>
    </location>
</feature>
<proteinExistence type="predicted"/>
<gene>
    <name evidence="3" type="ORF">BXZ70DRAFT_329577</name>
</gene>
<dbReference type="PANTHER" id="PTHR10742">
    <property type="entry name" value="FLAVIN MONOAMINE OXIDASE"/>
    <property type="match status" value="1"/>
</dbReference>
<protein>
    <recommendedName>
        <fullName evidence="2">Amine oxidase domain-containing protein</fullName>
    </recommendedName>
</protein>
<evidence type="ECO:0000313" key="4">
    <source>
        <dbReference type="Proteomes" id="UP000813824"/>
    </source>
</evidence>
<dbReference type="InterPro" id="IPR036188">
    <property type="entry name" value="FAD/NAD-bd_sf"/>
</dbReference>
<dbReference type="Pfam" id="PF01593">
    <property type="entry name" value="Amino_oxidase"/>
    <property type="match status" value="1"/>
</dbReference>
<dbReference type="PANTHER" id="PTHR10742:SF342">
    <property type="entry name" value="AMINE OXIDASE"/>
    <property type="match status" value="1"/>
</dbReference>
<dbReference type="Gene3D" id="3.90.660.10">
    <property type="match status" value="1"/>
</dbReference>
<dbReference type="SUPFAM" id="SSF54373">
    <property type="entry name" value="FAD-linked reductases, C-terminal domain"/>
    <property type="match status" value="1"/>
</dbReference>
<dbReference type="Gene3D" id="1.20.1440.240">
    <property type="match status" value="1"/>
</dbReference>
<dbReference type="Proteomes" id="UP000813824">
    <property type="component" value="Unassembled WGS sequence"/>
</dbReference>
<evidence type="ECO:0000313" key="3">
    <source>
        <dbReference type="EMBL" id="KAH8096670.1"/>
    </source>
</evidence>
<dbReference type="AlphaFoldDB" id="A0A8K0XNU9"/>
<sequence length="620" mass="68676">MESIRDQYAQKIVSEHQAPFETAPGGIPNLPGPTSSAPEASYSSGGQLLTQTDPLTIGIIGAGVTGLYIGMTLTKVNAYLVEKKLKPIKFEILESESSSGGHPVGGRLWTHTFSDSANDYYDRGAMRFPDHPPMKPVMELFDELGLQKVKIPYIMSIDNNINLFNSAIRTNVQVQAAAEAGNYDPFRTRVKGLTGTVDDMVNAQIDPFRNKLKENFEEGWKEIMKFDTWSARGYMTTVGSPGVGTYTTEVVDYLETFAAGSTMFNQALSETVMDSMAFDYPGKFNWWAIQGGSSVIAAAMAKKLPSNSIVNGKRVTALKPAIRLRAPSSGHGIPIPVIAGVNVTVHGETAPRKYTHVISTTSFGSFRMINTVDCYLSWDLQSALRSLSYDGSTKVGIKFKERWWEKLSAPQKGGVSYTDRPTRVVVYPSYGIGGSDATMIVSYTWAQDAYRLGSFQGGKEKEQILLDAILKDLTDMHRIEDPNYLRGLLVDYDVWSWYHDENAVGAFALFGPQQFSRLYREVTKPSVEGRLHIAGEAASVWHAWVLGALNSASRVLREIFIQKLVAKTFGEHSQAVFDIVDNAFHFTELDRKLLTKQIALGVDRKFDPEVLKRLPHETDA</sequence>
<name>A0A8K0XNU9_9AGAR</name>
<dbReference type="OrthoDB" id="7777654at2759"/>
<dbReference type="GO" id="GO:0001716">
    <property type="term" value="F:L-amino-acid oxidase activity"/>
    <property type="evidence" value="ECO:0007669"/>
    <property type="project" value="TreeGrafter"/>
</dbReference>
<feature type="compositionally biased region" description="Polar residues" evidence="1">
    <location>
        <begin position="32"/>
        <end position="47"/>
    </location>
</feature>
<dbReference type="SUPFAM" id="SSF51905">
    <property type="entry name" value="FAD/NAD(P)-binding domain"/>
    <property type="match status" value="1"/>
</dbReference>
<dbReference type="EMBL" id="JAEVFJ010000023">
    <property type="protein sequence ID" value="KAH8096670.1"/>
    <property type="molecule type" value="Genomic_DNA"/>
</dbReference>
<dbReference type="Gene3D" id="3.50.50.60">
    <property type="entry name" value="FAD/NAD(P)-binding domain"/>
    <property type="match status" value="1"/>
</dbReference>
<dbReference type="InterPro" id="IPR002937">
    <property type="entry name" value="Amino_oxidase"/>
</dbReference>
<evidence type="ECO:0000259" key="2">
    <source>
        <dbReference type="Pfam" id="PF01593"/>
    </source>
</evidence>
<feature type="region of interest" description="Disordered" evidence="1">
    <location>
        <begin position="20"/>
        <end position="47"/>
    </location>
</feature>
<reference evidence="3" key="1">
    <citation type="journal article" date="2021" name="New Phytol.">
        <title>Evolutionary innovations through gain and loss of genes in the ectomycorrhizal Boletales.</title>
        <authorList>
            <person name="Wu G."/>
            <person name="Miyauchi S."/>
            <person name="Morin E."/>
            <person name="Kuo A."/>
            <person name="Drula E."/>
            <person name="Varga T."/>
            <person name="Kohler A."/>
            <person name="Feng B."/>
            <person name="Cao Y."/>
            <person name="Lipzen A."/>
            <person name="Daum C."/>
            <person name="Hundley H."/>
            <person name="Pangilinan J."/>
            <person name="Johnson J."/>
            <person name="Barry K."/>
            <person name="LaButti K."/>
            <person name="Ng V."/>
            <person name="Ahrendt S."/>
            <person name="Min B."/>
            <person name="Choi I.G."/>
            <person name="Park H."/>
            <person name="Plett J.M."/>
            <person name="Magnuson J."/>
            <person name="Spatafora J.W."/>
            <person name="Nagy L.G."/>
            <person name="Henrissat B."/>
            <person name="Grigoriev I.V."/>
            <person name="Yang Z.L."/>
            <person name="Xu J."/>
            <person name="Martin F.M."/>
        </authorList>
    </citation>
    <scope>NUCLEOTIDE SEQUENCE</scope>
    <source>
        <strain evidence="3">KKN 215</strain>
    </source>
</reference>
<accession>A0A8K0XNU9</accession>
<comment type="caution">
    <text evidence="3">The sequence shown here is derived from an EMBL/GenBank/DDBJ whole genome shotgun (WGS) entry which is preliminary data.</text>
</comment>
<keyword evidence="4" id="KW-1185">Reference proteome</keyword>